<feature type="repeat" description="WD" evidence="3">
    <location>
        <begin position="131"/>
        <end position="172"/>
    </location>
</feature>
<dbReference type="InterPro" id="IPR019775">
    <property type="entry name" value="WD40_repeat_CS"/>
</dbReference>
<keyword evidence="2" id="KW-0677">Repeat</keyword>
<evidence type="ECO:0000313" key="5">
    <source>
        <dbReference type="Proteomes" id="UP001219355"/>
    </source>
</evidence>
<dbReference type="PROSITE" id="PS50082">
    <property type="entry name" value="WD_REPEATS_2"/>
    <property type="match status" value="3"/>
</dbReference>
<dbReference type="Pfam" id="PF00400">
    <property type="entry name" value="WD40"/>
    <property type="match status" value="4"/>
</dbReference>
<feature type="repeat" description="WD" evidence="3">
    <location>
        <begin position="11"/>
        <end position="45"/>
    </location>
</feature>
<evidence type="ECO:0000256" key="2">
    <source>
        <dbReference type="ARBA" id="ARBA00022737"/>
    </source>
</evidence>
<feature type="repeat" description="WD" evidence="3">
    <location>
        <begin position="89"/>
        <end position="130"/>
    </location>
</feature>
<evidence type="ECO:0000313" key="4">
    <source>
        <dbReference type="EMBL" id="WEW55641.1"/>
    </source>
</evidence>
<dbReference type="InterPro" id="IPR001680">
    <property type="entry name" value="WD40_rpt"/>
</dbReference>
<dbReference type="PROSITE" id="PS50294">
    <property type="entry name" value="WD_REPEATS_REGION"/>
    <property type="match status" value="1"/>
</dbReference>
<sequence length="213" mass="23048">MLINKEKVREVWAIKLSADGQYLAGTTHDGHIKVWDLQNGAEQIRDFETKGSFGMCIDISSDGRFTASGHQSGSVYIFDNGTGRMPYSLSGLVEPVRAVGFSPGGKLLAAAGDSKVIVLYETSSGEQVANLTGHSAWIMSLDWSHTGEYLLSGSFDGKVKVWSIERKACVATLSESDKALWSVRWLPKTGKAEGFVTAGENKTIAFYREATGS</sequence>
<dbReference type="PROSITE" id="PS00678">
    <property type="entry name" value="WD_REPEATS_1"/>
    <property type="match status" value="1"/>
</dbReference>
<dbReference type="GO" id="GO:0032991">
    <property type="term" value="C:protein-containing complex"/>
    <property type="evidence" value="ECO:0007669"/>
    <property type="project" value="UniProtKB-ARBA"/>
</dbReference>
<proteinExistence type="predicted"/>
<dbReference type="InterPro" id="IPR051510">
    <property type="entry name" value="SKI8"/>
</dbReference>
<dbReference type="Proteomes" id="UP001219355">
    <property type="component" value="Chromosome 1"/>
</dbReference>
<dbReference type="SUPFAM" id="SSF50978">
    <property type="entry name" value="WD40 repeat-like"/>
    <property type="match status" value="1"/>
</dbReference>
<dbReference type="InterPro" id="IPR036322">
    <property type="entry name" value="WD40_repeat_dom_sf"/>
</dbReference>
<gene>
    <name evidence="4" type="primary">rec14_2</name>
    <name evidence="4" type="ORF">PRK78_001073</name>
</gene>
<keyword evidence="5" id="KW-1185">Reference proteome</keyword>
<accession>A0AAF0DDC4</accession>
<dbReference type="AlphaFoldDB" id="A0AAF0DDC4"/>
<dbReference type="InterPro" id="IPR015943">
    <property type="entry name" value="WD40/YVTN_repeat-like_dom_sf"/>
</dbReference>
<dbReference type="Gene3D" id="2.130.10.10">
    <property type="entry name" value="YVTN repeat-like/Quinoprotein amine dehydrogenase"/>
    <property type="match status" value="1"/>
</dbReference>
<keyword evidence="1 3" id="KW-0853">WD repeat</keyword>
<dbReference type="EMBL" id="CP120627">
    <property type="protein sequence ID" value="WEW55641.1"/>
    <property type="molecule type" value="Genomic_DNA"/>
</dbReference>
<name>A0AAF0DDC4_9EURO</name>
<protein>
    <submittedName>
        <fullName evidence="4">Ski complex subunit Rec14</fullName>
    </submittedName>
</protein>
<dbReference type="PANTHER" id="PTHR44090">
    <property type="entry name" value="WD REPEAT-CONTAINING PROTEIN 61"/>
    <property type="match status" value="1"/>
</dbReference>
<dbReference type="PANTHER" id="PTHR44090:SF1">
    <property type="entry name" value="SUPERKILLER COMPLEX PROTEIN 8"/>
    <property type="match status" value="1"/>
</dbReference>
<dbReference type="SMART" id="SM00320">
    <property type="entry name" value="WD40"/>
    <property type="match status" value="5"/>
</dbReference>
<evidence type="ECO:0000256" key="3">
    <source>
        <dbReference type="PROSITE-ProRule" id="PRU00221"/>
    </source>
</evidence>
<dbReference type="GO" id="GO:0005634">
    <property type="term" value="C:nucleus"/>
    <property type="evidence" value="ECO:0007669"/>
    <property type="project" value="TreeGrafter"/>
</dbReference>
<dbReference type="CDD" id="cd00200">
    <property type="entry name" value="WD40"/>
    <property type="match status" value="1"/>
</dbReference>
<organism evidence="4 5">
    <name type="scientific">Emydomyces testavorans</name>
    <dbReference type="NCBI Taxonomy" id="2070801"/>
    <lineage>
        <taxon>Eukaryota</taxon>
        <taxon>Fungi</taxon>
        <taxon>Dikarya</taxon>
        <taxon>Ascomycota</taxon>
        <taxon>Pezizomycotina</taxon>
        <taxon>Eurotiomycetes</taxon>
        <taxon>Eurotiomycetidae</taxon>
        <taxon>Onygenales</taxon>
        <taxon>Nannizziopsiaceae</taxon>
        <taxon>Emydomyces</taxon>
    </lineage>
</organism>
<evidence type="ECO:0000256" key="1">
    <source>
        <dbReference type="ARBA" id="ARBA00022574"/>
    </source>
</evidence>
<reference evidence="4" key="1">
    <citation type="submission" date="2023-03" db="EMBL/GenBank/DDBJ databases">
        <title>Emydomyces testavorans Genome Sequence.</title>
        <authorList>
            <person name="Hoyer L."/>
        </authorList>
    </citation>
    <scope>NUCLEOTIDE SEQUENCE</scope>
    <source>
        <strain evidence="4">16-2883</strain>
    </source>
</reference>